<accession>A0A0S4LIA7</accession>
<name>A0A0S4LIA7_9BACT</name>
<dbReference type="InterPro" id="IPR011989">
    <property type="entry name" value="ARM-like"/>
</dbReference>
<evidence type="ECO:0000313" key="3">
    <source>
        <dbReference type="Proteomes" id="UP000198736"/>
    </source>
</evidence>
<evidence type="ECO:0000313" key="2">
    <source>
        <dbReference type="EMBL" id="CUS34882.1"/>
    </source>
</evidence>
<keyword evidence="1" id="KW-0677">Repeat</keyword>
<proteinExistence type="predicted"/>
<dbReference type="InterPro" id="IPR016024">
    <property type="entry name" value="ARM-type_fold"/>
</dbReference>
<dbReference type="RefSeq" id="WP_090896307.1">
    <property type="nucleotide sequence ID" value="NZ_CZPZ01000011.1"/>
</dbReference>
<protein>
    <recommendedName>
        <fullName evidence="4">HEAT repeat domain-containing protein</fullName>
    </recommendedName>
</protein>
<reference evidence="3" key="1">
    <citation type="submission" date="2015-10" db="EMBL/GenBank/DDBJ databases">
        <authorList>
            <person name="Luecker S."/>
            <person name="Luecker S."/>
        </authorList>
    </citation>
    <scope>NUCLEOTIDE SEQUENCE [LARGE SCALE GENOMIC DNA]</scope>
</reference>
<dbReference type="OrthoDB" id="3464935at2"/>
<dbReference type="InterPro" id="IPR000357">
    <property type="entry name" value="HEAT"/>
</dbReference>
<dbReference type="PANTHER" id="PTHR12697">
    <property type="entry name" value="PBS LYASE HEAT-LIKE PROTEIN"/>
    <property type="match status" value="1"/>
</dbReference>
<dbReference type="Gene3D" id="1.25.10.10">
    <property type="entry name" value="Leucine-rich Repeat Variant"/>
    <property type="match status" value="4"/>
</dbReference>
<dbReference type="SMART" id="SM00567">
    <property type="entry name" value="EZ_HEAT"/>
    <property type="match status" value="10"/>
</dbReference>
<evidence type="ECO:0000256" key="1">
    <source>
        <dbReference type="ARBA" id="ARBA00022737"/>
    </source>
</evidence>
<dbReference type="STRING" id="1742973.COMA2_190084"/>
<dbReference type="Proteomes" id="UP000198736">
    <property type="component" value="Unassembled WGS sequence"/>
</dbReference>
<dbReference type="EMBL" id="CZPZ01000011">
    <property type="protein sequence ID" value="CUS34882.1"/>
    <property type="molecule type" value="Genomic_DNA"/>
</dbReference>
<dbReference type="Pfam" id="PF13646">
    <property type="entry name" value="HEAT_2"/>
    <property type="match status" value="2"/>
</dbReference>
<dbReference type="InterPro" id="IPR004155">
    <property type="entry name" value="PBS_lyase_HEAT"/>
</dbReference>
<keyword evidence="3" id="KW-1185">Reference proteome</keyword>
<dbReference type="SUPFAM" id="SSF48371">
    <property type="entry name" value="ARM repeat"/>
    <property type="match status" value="2"/>
</dbReference>
<gene>
    <name evidence="2" type="ORF">COMA2_190084</name>
</gene>
<dbReference type="Pfam" id="PF03130">
    <property type="entry name" value="HEAT_PBS"/>
    <property type="match status" value="2"/>
</dbReference>
<dbReference type="Pfam" id="PF02985">
    <property type="entry name" value="HEAT"/>
    <property type="match status" value="1"/>
</dbReference>
<organism evidence="2 3">
    <name type="scientific">Candidatus Nitrospira nitrificans</name>
    <dbReference type="NCBI Taxonomy" id="1742973"/>
    <lineage>
        <taxon>Bacteria</taxon>
        <taxon>Pseudomonadati</taxon>
        <taxon>Nitrospirota</taxon>
        <taxon>Nitrospiria</taxon>
        <taxon>Nitrospirales</taxon>
        <taxon>Nitrospiraceae</taxon>
        <taxon>Nitrospira</taxon>
    </lineage>
</organism>
<dbReference type="PANTHER" id="PTHR12697:SF5">
    <property type="entry name" value="DEOXYHYPUSINE HYDROXYLASE"/>
    <property type="match status" value="1"/>
</dbReference>
<dbReference type="GO" id="GO:0016491">
    <property type="term" value="F:oxidoreductase activity"/>
    <property type="evidence" value="ECO:0007669"/>
    <property type="project" value="TreeGrafter"/>
</dbReference>
<sequence>MTDIVTEQIAALKDQDWAIRGEAAVLLGTFQDPRAVVPLVALLRDQDRSVREAAIEALRSIGASAVDAVGTCLMEPDLSVQESASAILAAIADERVLAPLIAALRSGDWIVRMHAAKALGRVRNTDAVEPLLPLLQDKVKAVREETAAALAAIGDAAIPSLLKELQHEDWLVRLHAVESLGKSKSKGAVEPLLSVLFNDRDSAVREDAVRALGEIGDPQAVEHLFMVMREPGLRTVAVEALGRIGDRRAVPVLIDVVTGANPPEVTRPVAGCGDQWNEEAITQSAAARALGMIGDERAIPSLVAALDRTCTRVEAAAALAKFGSKVVPFLLPLLNEPRDENLLFHVRETLASVRWRSNGRSRTGWKQ</sequence>
<dbReference type="AlphaFoldDB" id="A0A0S4LIA7"/>
<evidence type="ECO:0008006" key="4">
    <source>
        <dbReference type="Google" id="ProtNLM"/>
    </source>
</evidence>